<dbReference type="AlphaFoldDB" id="A0AAE2SAH8"/>
<proteinExistence type="predicted"/>
<comment type="caution">
    <text evidence="1">The sequence shown here is derived from an EMBL/GenBank/DDBJ whole genome shotgun (WGS) entry which is preliminary data.</text>
</comment>
<sequence length="47" mass="5191">MSFAREGAEISNDLVPVDVLGDFSLVASDEEWEAGYQDLLYRIQAVA</sequence>
<dbReference type="RefSeq" id="WP_309488438.1">
    <property type="nucleotide sequence ID" value="NZ_JAENIG010000001.1"/>
</dbReference>
<accession>A0AAE2SAH8</accession>
<keyword evidence="2" id="KW-1185">Reference proteome</keyword>
<protein>
    <submittedName>
        <fullName evidence="1">Uncharacterized protein</fullName>
    </submittedName>
</protein>
<gene>
    <name evidence="1" type="ORF">JIN83_02600</name>
</gene>
<organism evidence="1 2">
    <name type="scientific">Oceaniferula flava</name>
    <dbReference type="NCBI Taxonomy" id="2800421"/>
    <lineage>
        <taxon>Bacteria</taxon>
        <taxon>Pseudomonadati</taxon>
        <taxon>Verrucomicrobiota</taxon>
        <taxon>Verrucomicrobiia</taxon>
        <taxon>Verrucomicrobiales</taxon>
        <taxon>Verrucomicrobiaceae</taxon>
        <taxon>Oceaniferula</taxon>
    </lineage>
</organism>
<reference evidence="1" key="1">
    <citation type="submission" date="2021-01" db="EMBL/GenBank/DDBJ databases">
        <title>Modified the classification status of verrucomicrobia.</title>
        <authorList>
            <person name="Feng X."/>
        </authorList>
    </citation>
    <scope>NUCLEOTIDE SEQUENCE</scope>
    <source>
        <strain evidence="1">5K15</strain>
    </source>
</reference>
<evidence type="ECO:0000313" key="1">
    <source>
        <dbReference type="EMBL" id="MBK1853837.1"/>
    </source>
</evidence>
<name>A0AAE2SAH8_9BACT</name>
<dbReference type="EMBL" id="JAENIG010000001">
    <property type="protein sequence ID" value="MBK1853837.1"/>
    <property type="molecule type" value="Genomic_DNA"/>
</dbReference>
<evidence type="ECO:0000313" key="2">
    <source>
        <dbReference type="Proteomes" id="UP000634206"/>
    </source>
</evidence>
<dbReference type="Proteomes" id="UP000634206">
    <property type="component" value="Unassembled WGS sequence"/>
</dbReference>